<dbReference type="EMBL" id="JAAALK010000086">
    <property type="protein sequence ID" value="KAG8082040.1"/>
    <property type="molecule type" value="Genomic_DNA"/>
</dbReference>
<comment type="caution">
    <text evidence="1">The sequence shown here is derived from an EMBL/GenBank/DDBJ whole genome shotgun (WGS) entry which is preliminary data.</text>
</comment>
<protein>
    <submittedName>
        <fullName evidence="1">Uncharacterized protein</fullName>
    </submittedName>
</protein>
<keyword evidence="2" id="KW-1185">Reference proteome</keyword>
<organism evidence="1 2">
    <name type="scientific">Zizania palustris</name>
    <name type="common">Northern wild rice</name>
    <dbReference type="NCBI Taxonomy" id="103762"/>
    <lineage>
        <taxon>Eukaryota</taxon>
        <taxon>Viridiplantae</taxon>
        <taxon>Streptophyta</taxon>
        <taxon>Embryophyta</taxon>
        <taxon>Tracheophyta</taxon>
        <taxon>Spermatophyta</taxon>
        <taxon>Magnoliopsida</taxon>
        <taxon>Liliopsida</taxon>
        <taxon>Poales</taxon>
        <taxon>Poaceae</taxon>
        <taxon>BOP clade</taxon>
        <taxon>Oryzoideae</taxon>
        <taxon>Oryzeae</taxon>
        <taxon>Zizaniinae</taxon>
        <taxon>Zizania</taxon>
    </lineage>
</organism>
<accession>A0A8J5SWH6</accession>
<reference evidence="1" key="1">
    <citation type="journal article" date="2021" name="bioRxiv">
        <title>Whole Genome Assembly and Annotation of Northern Wild Rice, Zizania palustris L., Supports a Whole Genome Duplication in the Zizania Genus.</title>
        <authorList>
            <person name="Haas M."/>
            <person name="Kono T."/>
            <person name="Macchietto M."/>
            <person name="Millas R."/>
            <person name="McGilp L."/>
            <person name="Shao M."/>
            <person name="Duquette J."/>
            <person name="Hirsch C.N."/>
            <person name="Kimball J."/>
        </authorList>
    </citation>
    <scope>NUCLEOTIDE SEQUENCE</scope>
    <source>
        <tissue evidence="1">Fresh leaf tissue</tissue>
    </source>
</reference>
<dbReference type="AlphaFoldDB" id="A0A8J5SWH6"/>
<evidence type="ECO:0000313" key="2">
    <source>
        <dbReference type="Proteomes" id="UP000729402"/>
    </source>
</evidence>
<dbReference type="Proteomes" id="UP000729402">
    <property type="component" value="Unassembled WGS sequence"/>
</dbReference>
<proteinExistence type="predicted"/>
<reference evidence="1" key="2">
    <citation type="submission" date="2021-02" db="EMBL/GenBank/DDBJ databases">
        <authorList>
            <person name="Kimball J.A."/>
            <person name="Haas M.W."/>
            <person name="Macchietto M."/>
            <person name="Kono T."/>
            <person name="Duquette J."/>
            <person name="Shao M."/>
        </authorList>
    </citation>
    <scope>NUCLEOTIDE SEQUENCE</scope>
    <source>
        <tissue evidence="1">Fresh leaf tissue</tissue>
    </source>
</reference>
<gene>
    <name evidence="1" type="ORF">GUJ93_ZPchr0014g47184</name>
</gene>
<name>A0A8J5SWH6_ZIZPA</name>
<sequence length="231" mass="25648">MWSDIGQISSTQSQPPSGSLLKEMQKIKGRFSCFKMFDELRWKRSLKGSATDPEPLRLDLVWLRLYPRGPVPLRPGLALLRLRSPSPSPSATSGALLAPHPAPLQLIPPNAGRLCLHRRSLPTYTAGGSVHAGYPDDEGSELRTTRAPGDGYDPREHETYEHRVLLHPLPHPYLVGFRGWALFVDYDFLYLSDLTELLSCVPHADADSRLTVACVKHEYAPAESTKMDGAI</sequence>
<evidence type="ECO:0000313" key="1">
    <source>
        <dbReference type="EMBL" id="KAG8082040.1"/>
    </source>
</evidence>
<dbReference type="PANTHER" id="PTHR35105:SF3">
    <property type="entry name" value="EXPRESSED PROTEIN"/>
    <property type="match status" value="1"/>
</dbReference>
<dbReference type="PANTHER" id="PTHR35105">
    <property type="entry name" value="EXPRESSED PROTEIN"/>
    <property type="match status" value="1"/>
</dbReference>